<evidence type="ECO:0000256" key="2">
    <source>
        <dbReference type="PIRSR" id="PIRSR601310-3"/>
    </source>
</evidence>
<dbReference type="AlphaFoldDB" id="A0A397C0A6"/>
<dbReference type="Proteomes" id="UP000286510">
    <property type="component" value="Unassembled WGS sequence"/>
</dbReference>
<feature type="active site" description="Tele-AMP-histidine intermediate" evidence="1">
    <location>
        <position position="139"/>
    </location>
</feature>
<evidence type="ECO:0000313" key="7">
    <source>
        <dbReference type="EMBL" id="RHZ41388.1"/>
    </source>
</evidence>
<dbReference type="FunFam" id="3.30.428.10:FF:000005">
    <property type="entry name" value="Histidine triad nucleotide-binding protein 1"/>
    <property type="match status" value="1"/>
</dbReference>
<dbReference type="PANTHER" id="PTHR23089">
    <property type="entry name" value="HISTIDINE TRIAD HIT PROTEIN"/>
    <property type="match status" value="1"/>
</dbReference>
<dbReference type="GO" id="GO:0003824">
    <property type="term" value="F:catalytic activity"/>
    <property type="evidence" value="ECO:0007669"/>
    <property type="project" value="InterPro"/>
</dbReference>
<dbReference type="VEuPathDB" id="FungiDB:H257_03668"/>
<dbReference type="InterPro" id="IPR001310">
    <property type="entry name" value="Histidine_triad_HIT"/>
</dbReference>
<dbReference type="EMBL" id="QUTA01001640">
    <property type="protein sequence ID" value="RHY31443.1"/>
    <property type="molecule type" value="Genomic_DNA"/>
</dbReference>
<feature type="domain" description="HIT" evidence="4">
    <location>
        <begin position="43"/>
        <end position="153"/>
    </location>
</feature>
<dbReference type="InterPro" id="IPR011146">
    <property type="entry name" value="HIT-like"/>
</dbReference>
<evidence type="ECO:0000313" key="10">
    <source>
        <dbReference type="Proteomes" id="UP000286510"/>
    </source>
</evidence>
<reference evidence="8 9" key="1">
    <citation type="submission" date="2018-08" db="EMBL/GenBank/DDBJ databases">
        <title>Aphanomyces genome sequencing and annotation.</title>
        <authorList>
            <person name="Minardi D."/>
            <person name="Oidtmann B."/>
            <person name="Van Der Giezen M."/>
            <person name="Studholme D.J."/>
        </authorList>
    </citation>
    <scope>NUCLEOTIDE SEQUENCE [LARGE SCALE GENOMIC DNA]</scope>
    <source>
        <strain evidence="6 9">D2</strain>
        <strain evidence="7 10">FDL457</strain>
        <strain evidence="5 8">Yx</strain>
    </source>
</reference>
<dbReference type="EMBL" id="QUTD01002000">
    <property type="protein sequence ID" value="RHY76927.1"/>
    <property type="molecule type" value="Genomic_DNA"/>
</dbReference>
<comment type="caution">
    <text evidence="5">The sequence shown here is derived from an EMBL/GenBank/DDBJ whole genome shotgun (WGS) entry which is preliminary data.</text>
</comment>
<dbReference type="PRINTS" id="PR00332">
    <property type="entry name" value="HISTRIAD"/>
</dbReference>
<evidence type="ECO:0000313" key="6">
    <source>
        <dbReference type="EMBL" id="RHY76927.1"/>
    </source>
</evidence>
<evidence type="ECO:0000256" key="3">
    <source>
        <dbReference type="PROSITE-ProRule" id="PRU00464"/>
    </source>
</evidence>
<gene>
    <name evidence="5" type="ORF">DYB25_013839</name>
    <name evidence="7" type="ORF">DYB26_016259</name>
    <name evidence="6" type="ORF">DYB30_013807</name>
</gene>
<dbReference type="InterPro" id="IPR019808">
    <property type="entry name" value="Histidine_triad_CS"/>
</dbReference>
<dbReference type="Pfam" id="PF01230">
    <property type="entry name" value="HIT"/>
    <property type="match status" value="1"/>
</dbReference>
<sequence length="153" mass="17287">MNRLLVRLQPHFHRRCLLLQRSMATEAERAGAAVEPKGYEPTLFDKIISREIPSTVVFENDKVLAFRDISPQAPVHVILVPKVRDGLTRIANAEKRHKEILGELLYTASVVAKNEQLDEGYRIVINDGPRGLQSVYHLHLHILGGRTLSWPPG</sequence>
<evidence type="ECO:0000259" key="4">
    <source>
        <dbReference type="PROSITE" id="PS51084"/>
    </source>
</evidence>
<dbReference type="EMBL" id="QUTF01004970">
    <property type="protein sequence ID" value="RHZ41388.1"/>
    <property type="molecule type" value="Genomic_DNA"/>
</dbReference>
<proteinExistence type="predicted"/>
<protein>
    <recommendedName>
        <fullName evidence="4">HIT domain-containing protein</fullName>
    </recommendedName>
</protein>
<evidence type="ECO:0000313" key="9">
    <source>
        <dbReference type="Proteomes" id="UP000266643"/>
    </source>
</evidence>
<accession>A0A397C0A6</accession>
<dbReference type="Proteomes" id="UP000266643">
    <property type="component" value="Unassembled WGS sequence"/>
</dbReference>
<dbReference type="SUPFAM" id="SSF54197">
    <property type="entry name" value="HIT-like"/>
    <property type="match status" value="1"/>
</dbReference>
<dbReference type="PROSITE" id="PS51084">
    <property type="entry name" value="HIT_2"/>
    <property type="match status" value="1"/>
</dbReference>
<name>A0A397C0A6_APHAT</name>
<dbReference type="Proteomes" id="UP000266239">
    <property type="component" value="Unassembled WGS sequence"/>
</dbReference>
<evidence type="ECO:0000313" key="8">
    <source>
        <dbReference type="Proteomes" id="UP000266239"/>
    </source>
</evidence>
<organism evidence="5 8">
    <name type="scientific">Aphanomyces astaci</name>
    <name type="common">Crayfish plague agent</name>
    <dbReference type="NCBI Taxonomy" id="112090"/>
    <lineage>
        <taxon>Eukaryota</taxon>
        <taxon>Sar</taxon>
        <taxon>Stramenopiles</taxon>
        <taxon>Oomycota</taxon>
        <taxon>Saprolegniomycetes</taxon>
        <taxon>Saprolegniales</taxon>
        <taxon>Verrucalvaceae</taxon>
        <taxon>Aphanomyces</taxon>
    </lineage>
</organism>
<dbReference type="PROSITE" id="PS00892">
    <property type="entry name" value="HIT_1"/>
    <property type="match status" value="1"/>
</dbReference>
<evidence type="ECO:0000313" key="5">
    <source>
        <dbReference type="EMBL" id="RHY31443.1"/>
    </source>
</evidence>
<dbReference type="CDD" id="cd01276">
    <property type="entry name" value="PKCI_related"/>
    <property type="match status" value="1"/>
</dbReference>
<evidence type="ECO:0000256" key="1">
    <source>
        <dbReference type="PIRSR" id="PIRSR601310-1"/>
    </source>
</evidence>
<dbReference type="Gene3D" id="3.30.428.10">
    <property type="entry name" value="HIT-like"/>
    <property type="match status" value="1"/>
</dbReference>
<dbReference type="InterPro" id="IPR036265">
    <property type="entry name" value="HIT-like_sf"/>
</dbReference>
<feature type="short sequence motif" description="Histidine triad motif" evidence="2 3">
    <location>
        <begin position="137"/>
        <end position="141"/>
    </location>
</feature>